<dbReference type="Pfam" id="PF20499">
    <property type="entry name" value="DUF6729"/>
    <property type="match status" value="1"/>
</dbReference>
<dbReference type="Proteomes" id="UP001159405">
    <property type="component" value="Unassembled WGS sequence"/>
</dbReference>
<comment type="caution">
    <text evidence="2">The sequence shown here is derived from an EMBL/GenBank/DDBJ whole genome shotgun (WGS) entry which is preliminary data.</text>
</comment>
<reference evidence="2 3" key="1">
    <citation type="submission" date="2022-05" db="EMBL/GenBank/DDBJ databases">
        <authorList>
            <consortium name="Genoscope - CEA"/>
            <person name="William W."/>
        </authorList>
    </citation>
    <scope>NUCLEOTIDE SEQUENCE [LARGE SCALE GENOMIC DNA]</scope>
</reference>
<dbReference type="InterPro" id="IPR046616">
    <property type="entry name" value="DUF6729"/>
</dbReference>
<sequence>MTAAPPISDTPEKIALPKAWQETLPIEQQRWMSKALYQFNPSTGKSEIKKDLRMWWFPPEPVHICNHPPGSPDTYFLEPFFLWAPQRIWGLDLHCTEECKANQAK</sequence>
<accession>A0ABN8RB37</accession>
<proteinExistence type="predicted"/>
<dbReference type="PANTHER" id="PTHR24401:SF29">
    <property type="entry name" value="SI:CH211-243P7.3-RELATED"/>
    <property type="match status" value="1"/>
</dbReference>
<feature type="non-terminal residue" evidence="2">
    <location>
        <position position="105"/>
    </location>
</feature>
<dbReference type="PANTHER" id="PTHR24401">
    <property type="entry name" value="SI:CH211-243P7.3-RELATED"/>
    <property type="match status" value="1"/>
</dbReference>
<evidence type="ECO:0000259" key="1">
    <source>
        <dbReference type="Pfam" id="PF20499"/>
    </source>
</evidence>
<gene>
    <name evidence="2" type="ORF">PLOB_00018372</name>
</gene>
<keyword evidence="3" id="KW-1185">Reference proteome</keyword>
<protein>
    <recommendedName>
        <fullName evidence="1">DUF6729 domain-containing protein</fullName>
    </recommendedName>
</protein>
<organism evidence="2 3">
    <name type="scientific">Porites lobata</name>
    <dbReference type="NCBI Taxonomy" id="104759"/>
    <lineage>
        <taxon>Eukaryota</taxon>
        <taxon>Metazoa</taxon>
        <taxon>Cnidaria</taxon>
        <taxon>Anthozoa</taxon>
        <taxon>Hexacorallia</taxon>
        <taxon>Scleractinia</taxon>
        <taxon>Fungiina</taxon>
        <taxon>Poritidae</taxon>
        <taxon>Porites</taxon>
    </lineage>
</organism>
<evidence type="ECO:0000313" key="3">
    <source>
        <dbReference type="Proteomes" id="UP001159405"/>
    </source>
</evidence>
<feature type="domain" description="DUF6729" evidence="1">
    <location>
        <begin position="20"/>
        <end position="102"/>
    </location>
</feature>
<name>A0ABN8RB37_9CNID</name>
<evidence type="ECO:0000313" key="2">
    <source>
        <dbReference type="EMBL" id="CAH3176605.1"/>
    </source>
</evidence>
<dbReference type="EMBL" id="CALNXK010000215">
    <property type="protein sequence ID" value="CAH3176605.1"/>
    <property type="molecule type" value="Genomic_DNA"/>
</dbReference>